<feature type="region of interest" description="Disordered" evidence="1">
    <location>
        <begin position="100"/>
        <end position="119"/>
    </location>
</feature>
<evidence type="ECO:0000313" key="4">
    <source>
        <dbReference type="Proteomes" id="UP000054845"/>
    </source>
</evidence>
<sequence length="207" mass="22315">MNFFRATALACWLALSLSIVCDAFPLSRHWPVRRSVELNVVDRQQQQAGRQGLEKRLVAVGSLTELGIQAGMVGMGIGTSAGELKGIGGKVNEALKKANEGENNVEPEYPKDKNGHCPNCGPKLSDQVDLDVEQDAMRAAMGAETGRMKEANTKAQQALDAQKAAFNDALDKLAKTQPEKVKKIKAYLAAHPNDANSNDIMAIMQGK</sequence>
<evidence type="ECO:0000313" key="3">
    <source>
        <dbReference type="EMBL" id="CEH19264.1"/>
    </source>
</evidence>
<organism evidence="3 4">
    <name type="scientific">Ceraceosorus bombacis</name>
    <dbReference type="NCBI Taxonomy" id="401625"/>
    <lineage>
        <taxon>Eukaryota</taxon>
        <taxon>Fungi</taxon>
        <taxon>Dikarya</taxon>
        <taxon>Basidiomycota</taxon>
        <taxon>Ustilaginomycotina</taxon>
        <taxon>Exobasidiomycetes</taxon>
        <taxon>Ceraceosorales</taxon>
        <taxon>Ceraceosoraceae</taxon>
        <taxon>Ceraceosorus</taxon>
    </lineage>
</organism>
<keyword evidence="2" id="KW-0732">Signal</keyword>
<reference evidence="3 4" key="1">
    <citation type="submission" date="2014-09" db="EMBL/GenBank/DDBJ databases">
        <authorList>
            <person name="Magalhaes I.L.F."/>
            <person name="Oliveira U."/>
            <person name="Santos F.R."/>
            <person name="Vidigal T.H.D.A."/>
            <person name="Brescovit A.D."/>
            <person name="Santos A.J."/>
        </authorList>
    </citation>
    <scope>NUCLEOTIDE SEQUENCE [LARGE SCALE GENOMIC DNA]</scope>
</reference>
<keyword evidence="4" id="KW-1185">Reference proteome</keyword>
<feature type="signal peptide" evidence="2">
    <location>
        <begin position="1"/>
        <end position="23"/>
    </location>
</feature>
<evidence type="ECO:0000256" key="2">
    <source>
        <dbReference type="SAM" id="SignalP"/>
    </source>
</evidence>
<dbReference type="EMBL" id="CCYA01000290">
    <property type="protein sequence ID" value="CEH19264.1"/>
    <property type="molecule type" value="Genomic_DNA"/>
</dbReference>
<name>A0A0P1BS17_9BASI</name>
<evidence type="ECO:0000256" key="1">
    <source>
        <dbReference type="SAM" id="MobiDB-lite"/>
    </source>
</evidence>
<feature type="chain" id="PRO_5006059780" evidence="2">
    <location>
        <begin position="24"/>
        <end position="207"/>
    </location>
</feature>
<accession>A0A0P1BS17</accession>
<protein>
    <submittedName>
        <fullName evidence="3">Uncharacterized protein</fullName>
    </submittedName>
</protein>
<dbReference type="Proteomes" id="UP000054845">
    <property type="component" value="Unassembled WGS sequence"/>
</dbReference>
<proteinExistence type="predicted"/>
<dbReference type="AlphaFoldDB" id="A0A0P1BS17"/>